<dbReference type="InterPro" id="IPR037066">
    <property type="entry name" value="Plug_dom_sf"/>
</dbReference>
<evidence type="ECO:0000256" key="6">
    <source>
        <dbReference type="ARBA" id="ARBA00022729"/>
    </source>
</evidence>
<feature type="signal peptide" evidence="12">
    <location>
        <begin position="1"/>
        <end position="25"/>
    </location>
</feature>
<keyword evidence="7" id="KW-0408">Iron</keyword>
<keyword evidence="14" id="KW-0675">Receptor</keyword>
<dbReference type="Gene3D" id="2.170.130.10">
    <property type="entry name" value="TonB-dependent receptor, plug domain"/>
    <property type="match status" value="1"/>
</dbReference>
<feature type="region of interest" description="Disordered" evidence="11">
    <location>
        <begin position="78"/>
        <end position="100"/>
    </location>
</feature>
<keyword evidence="2" id="KW-0813">Transport</keyword>
<reference evidence="14 15" key="1">
    <citation type="submission" date="2020-04" db="EMBL/GenBank/DDBJ databases">
        <title>Description of novel Gluconacetobacter.</title>
        <authorList>
            <person name="Sombolestani A."/>
        </authorList>
    </citation>
    <scope>NUCLEOTIDE SEQUENCE [LARGE SCALE GENOMIC DNA]</scope>
    <source>
        <strain evidence="14 15">LMG 22058</strain>
    </source>
</reference>
<keyword evidence="8" id="KW-0406">Ion transport</keyword>
<comment type="subcellular location">
    <subcellularLocation>
        <location evidence="1">Cell outer membrane</location>
        <topology evidence="1">Multi-pass membrane protein</topology>
    </subcellularLocation>
</comment>
<evidence type="ECO:0000256" key="4">
    <source>
        <dbReference type="ARBA" id="ARBA00022496"/>
    </source>
</evidence>
<feature type="compositionally biased region" description="Low complexity" evidence="11">
    <location>
        <begin position="33"/>
        <end position="56"/>
    </location>
</feature>
<dbReference type="AlphaFoldDB" id="A0A7W4K424"/>
<dbReference type="SUPFAM" id="SSF56935">
    <property type="entry name" value="Porins"/>
    <property type="match status" value="1"/>
</dbReference>
<keyword evidence="10" id="KW-0998">Cell outer membrane</keyword>
<keyword evidence="6 12" id="KW-0732">Signal</keyword>
<dbReference type="InterPro" id="IPR039426">
    <property type="entry name" value="TonB-dep_rcpt-like"/>
</dbReference>
<keyword evidence="4" id="KW-0410">Iron transport</keyword>
<organism evidence="14 15">
    <name type="scientific">Gluconacetobacter dulcium</name>
    <dbReference type="NCBI Taxonomy" id="2729096"/>
    <lineage>
        <taxon>Bacteria</taxon>
        <taxon>Pseudomonadati</taxon>
        <taxon>Pseudomonadota</taxon>
        <taxon>Alphaproteobacteria</taxon>
        <taxon>Acetobacterales</taxon>
        <taxon>Acetobacteraceae</taxon>
        <taxon>Gluconacetobacter</taxon>
    </lineage>
</organism>
<evidence type="ECO:0000256" key="1">
    <source>
        <dbReference type="ARBA" id="ARBA00004571"/>
    </source>
</evidence>
<dbReference type="PANTHER" id="PTHR32552">
    <property type="entry name" value="FERRICHROME IRON RECEPTOR-RELATED"/>
    <property type="match status" value="1"/>
</dbReference>
<evidence type="ECO:0000256" key="11">
    <source>
        <dbReference type="SAM" id="MobiDB-lite"/>
    </source>
</evidence>
<dbReference type="EMBL" id="JABEQP010000033">
    <property type="protein sequence ID" value="MBB2199817.1"/>
    <property type="molecule type" value="Genomic_DNA"/>
</dbReference>
<dbReference type="GO" id="GO:0015344">
    <property type="term" value="F:siderophore uptake transmembrane transporter activity"/>
    <property type="evidence" value="ECO:0007669"/>
    <property type="project" value="TreeGrafter"/>
</dbReference>
<keyword evidence="5" id="KW-0812">Transmembrane</keyword>
<evidence type="ECO:0000259" key="13">
    <source>
        <dbReference type="Pfam" id="PF07715"/>
    </source>
</evidence>
<dbReference type="RefSeq" id="WP_183010716.1">
    <property type="nucleotide sequence ID" value="NZ_JABEQP010000033.1"/>
</dbReference>
<protein>
    <submittedName>
        <fullName evidence="14">TonB-dependent receptor</fullName>
    </submittedName>
</protein>
<evidence type="ECO:0000256" key="3">
    <source>
        <dbReference type="ARBA" id="ARBA00022452"/>
    </source>
</evidence>
<evidence type="ECO:0000256" key="2">
    <source>
        <dbReference type="ARBA" id="ARBA00022448"/>
    </source>
</evidence>
<feature type="region of interest" description="Disordered" evidence="11">
    <location>
        <begin position="33"/>
        <end position="63"/>
    </location>
</feature>
<feature type="chain" id="PRO_5030540969" evidence="12">
    <location>
        <begin position="26"/>
        <end position="803"/>
    </location>
</feature>
<evidence type="ECO:0000256" key="8">
    <source>
        <dbReference type="ARBA" id="ARBA00023065"/>
    </source>
</evidence>
<evidence type="ECO:0000256" key="7">
    <source>
        <dbReference type="ARBA" id="ARBA00023004"/>
    </source>
</evidence>
<evidence type="ECO:0000256" key="10">
    <source>
        <dbReference type="ARBA" id="ARBA00023237"/>
    </source>
</evidence>
<keyword evidence="9" id="KW-0472">Membrane</keyword>
<dbReference type="InterPro" id="IPR012910">
    <property type="entry name" value="Plug_dom"/>
</dbReference>
<proteinExistence type="predicted"/>
<keyword evidence="3" id="KW-1134">Transmembrane beta strand</keyword>
<name>A0A7W4K424_9PROT</name>
<comment type="caution">
    <text evidence="14">The sequence shown here is derived from an EMBL/GenBank/DDBJ whole genome shotgun (WGS) entry which is preliminary data.</text>
</comment>
<evidence type="ECO:0000256" key="9">
    <source>
        <dbReference type="ARBA" id="ARBA00023136"/>
    </source>
</evidence>
<dbReference type="GO" id="GO:0009279">
    <property type="term" value="C:cell outer membrane"/>
    <property type="evidence" value="ECO:0007669"/>
    <property type="project" value="UniProtKB-SubCell"/>
</dbReference>
<evidence type="ECO:0000256" key="12">
    <source>
        <dbReference type="SAM" id="SignalP"/>
    </source>
</evidence>
<evidence type="ECO:0000313" key="15">
    <source>
        <dbReference type="Proteomes" id="UP000530320"/>
    </source>
</evidence>
<accession>A0A7W4K424</accession>
<feature type="domain" description="TonB-dependent receptor plug" evidence="13">
    <location>
        <begin position="92"/>
        <end position="188"/>
    </location>
</feature>
<evidence type="ECO:0000256" key="5">
    <source>
        <dbReference type="ARBA" id="ARBA00022692"/>
    </source>
</evidence>
<evidence type="ECO:0000313" key="14">
    <source>
        <dbReference type="EMBL" id="MBB2199817.1"/>
    </source>
</evidence>
<dbReference type="Proteomes" id="UP000530320">
    <property type="component" value="Unassembled WGS sequence"/>
</dbReference>
<gene>
    <name evidence="14" type="ORF">HLH44_20720</name>
</gene>
<dbReference type="Gene3D" id="2.40.170.20">
    <property type="entry name" value="TonB-dependent receptor, beta-barrel domain"/>
    <property type="match status" value="1"/>
</dbReference>
<sequence length="803" mass="86862">MIRSSRHPAALLLVSTALVSVVAHARPPRHAAKAASAAAPAPAAPKAPQLATPPAASGVPAPKGEDVSVVGGIRSANGVTNTTPGGGLMARQTAPRSQSTVTRDFIAKQAPTGNAIAMIAALPGVISASTDPLGQSNTAMSIRGLQQAEIGFVYEGIPLNDSINYTPYTQAMVDTDNIQSVTVAQGAPDIGAPVYNDVGGLVTVALRGPLDRRGGMVDFSFGSKSLQREFIRYDTGEIGHSGVKAFASFSSTSNDQWRGSGVFRKYHVDSKIIKNWGEGSSAGLTFSYDNWQQGNYRPATMAQWKQYGTSFNYTKEYYPGNTNWIGLQQYQRRSTVLIAPIRLKLSRSVSLDVTPAYMNYSEFYFGGVTIKNKGSYFGNEPIADLNLPYQTNGVMTASSINPVPQKIGFMNAALNWKAGANTFRAGYIYTYIGLEEPIYYAPVGYDGSIANRYNKYMVELPDGRQYRTLDMNFKHQMNEIFIDDELKLLGGRLTLEGGLRYLMITRWATNLIPGATHYKVGGSYAQPLPQVSASFKITPHDQIYIDGTTSYRAPASVQVYGEVFSTSSPLPASKQSSLKGEYAIGEEIGYRHYSTVNISVSLFNYNITNNQITSSQYINGIPLPSPIEAGGKTSRGAQGEIGLRPWHHWSPYVSAQYLHATTDNDIHKGNDLLPTRGKIAVQSPKFSAAVGIAYDDGSIFGNFNFNYVGSQYSSIMDDEKLPAYETANITLGYRMHKVWFAEHPQFQLNVVNIGAKNYLSGVQSISTNAKATRGRYGTTIAGSSPLYLSAGGVAVVASLSTGF</sequence>
<dbReference type="InterPro" id="IPR036942">
    <property type="entry name" value="Beta-barrel_TonB_sf"/>
</dbReference>
<dbReference type="PANTHER" id="PTHR32552:SF89">
    <property type="entry name" value="CATECHOLATE SIDEROPHORE RECEPTOR FIU"/>
    <property type="match status" value="1"/>
</dbReference>
<dbReference type="Pfam" id="PF07715">
    <property type="entry name" value="Plug"/>
    <property type="match status" value="1"/>
</dbReference>